<dbReference type="Proteomes" id="UP000325577">
    <property type="component" value="Linkage Group LG10"/>
</dbReference>
<dbReference type="GO" id="GO:0016020">
    <property type="term" value="C:membrane"/>
    <property type="evidence" value="ECO:0007669"/>
    <property type="project" value="UniProtKB-SubCell"/>
</dbReference>
<feature type="transmembrane region" description="Helical" evidence="10">
    <location>
        <begin position="173"/>
        <end position="191"/>
    </location>
</feature>
<reference evidence="12 13" key="1">
    <citation type="submission" date="2019-09" db="EMBL/GenBank/DDBJ databases">
        <title>A chromosome-level genome assembly of the Chinese tupelo Nyssa sinensis.</title>
        <authorList>
            <person name="Yang X."/>
            <person name="Kang M."/>
            <person name="Yang Y."/>
            <person name="Xiong H."/>
            <person name="Wang M."/>
            <person name="Zhang Z."/>
            <person name="Wang Z."/>
            <person name="Wu H."/>
            <person name="Ma T."/>
            <person name="Liu J."/>
            <person name="Xi Z."/>
        </authorList>
    </citation>
    <scope>NUCLEOTIDE SEQUENCE [LARGE SCALE GENOMIC DNA]</scope>
    <source>
        <strain evidence="12">J267</strain>
        <tissue evidence="12">Leaf</tissue>
    </source>
</reference>
<keyword evidence="13" id="KW-1185">Reference proteome</keyword>
<comment type="similarity">
    <text evidence="2">Belongs to the major facilitator superfamily. Sugar transporter (TC 2.A.1.1) family.</text>
</comment>
<dbReference type="InterPro" id="IPR020846">
    <property type="entry name" value="MFS_dom"/>
</dbReference>
<feature type="region of interest" description="Disordered" evidence="9">
    <location>
        <begin position="17"/>
        <end position="37"/>
    </location>
</feature>
<evidence type="ECO:0000256" key="5">
    <source>
        <dbReference type="ARBA" id="ARBA00022692"/>
    </source>
</evidence>
<evidence type="ECO:0000256" key="1">
    <source>
        <dbReference type="ARBA" id="ARBA00004141"/>
    </source>
</evidence>
<keyword evidence="3" id="KW-0813">Transport</keyword>
<evidence type="ECO:0000256" key="8">
    <source>
        <dbReference type="ARBA" id="ARBA00044504"/>
    </source>
</evidence>
<evidence type="ECO:0000259" key="11">
    <source>
        <dbReference type="PROSITE" id="PS50850"/>
    </source>
</evidence>
<dbReference type="Pfam" id="PF00083">
    <property type="entry name" value="Sugar_tr"/>
    <property type="match status" value="1"/>
</dbReference>
<accession>A0A5J5BR39</accession>
<proteinExistence type="inferred from homology"/>
<feature type="transmembrane region" description="Helical" evidence="10">
    <location>
        <begin position="78"/>
        <end position="102"/>
    </location>
</feature>
<dbReference type="PROSITE" id="PS00216">
    <property type="entry name" value="SUGAR_TRANSPORT_1"/>
    <property type="match status" value="2"/>
</dbReference>
<dbReference type="PANTHER" id="PTHR48021:SF25">
    <property type="entry name" value="SUGAR TRANSPORTER ERD6-LIKE 5"/>
    <property type="match status" value="1"/>
</dbReference>
<evidence type="ECO:0000256" key="10">
    <source>
        <dbReference type="SAM" id="Phobius"/>
    </source>
</evidence>
<feature type="transmembrane region" description="Helical" evidence="10">
    <location>
        <begin position="44"/>
        <end position="66"/>
    </location>
</feature>
<keyword evidence="6 10" id="KW-1133">Transmembrane helix</keyword>
<dbReference type="Gene3D" id="1.20.1250.20">
    <property type="entry name" value="MFS general substrate transporter like domains"/>
    <property type="match status" value="1"/>
</dbReference>
<sequence>MEEGLVTWSLLAEQKPGVDSNVGQHGGVGDGGSSSSPSSSASTAVVVLSTFVTCCGSFAYGCAYGYSSPAESGIMYDLGLSTAEYSVFGSILTIGGVLGALISGKVADLIGRRGTILSLGFGFGLHGYLAPVYIAEIAPKNTRGGFTAAIQLTACCGLSLMFFTGTFMHWRPLALIGTIPCLVQVVGVFFIPESPRWLAKYGKEKEVEASLQRFRGNNVDISQEAADIRDYTESFECLSESRFLDLFQWKYAHSLIVGVGLMSLVQFGGTNGISYYASSIFKVAGTSTSIGTTTMAIIQIPFSALSILLMDKLGRRPLLMITAVGAFFGSALTGSGIPLAGS</sequence>
<feature type="transmembrane region" description="Helical" evidence="10">
    <location>
        <begin position="289"/>
        <end position="310"/>
    </location>
</feature>
<dbReference type="InterPro" id="IPR036259">
    <property type="entry name" value="MFS_trans_sf"/>
</dbReference>
<evidence type="ECO:0000313" key="13">
    <source>
        <dbReference type="Proteomes" id="UP000325577"/>
    </source>
</evidence>
<dbReference type="GO" id="GO:0022857">
    <property type="term" value="F:transmembrane transporter activity"/>
    <property type="evidence" value="ECO:0007669"/>
    <property type="project" value="InterPro"/>
</dbReference>
<evidence type="ECO:0000256" key="2">
    <source>
        <dbReference type="ARBA" id="ARBA00010992"/>
    </source>
</evidence>
<dbReference type="SUPFAM" id="SSF103473">
    <property type="entry name" value="MFS general substrate transporter"/>
    <property type="match status" value="1"/>
</dbReference>
<gene>
    <name evidence="12" type="ORF">F0562_019845</name>
</gene>
<evidence type="ECO:0000256" key="6">
    <source>
        <dbReference type="ARBA" id="ARBA00022989"/>
    </source>
</evidence>
<keyword evidence="5 10" id="KW-0812">Transmembrane</keyword>
<keyword evidence="7 10" id="KW-0472">Membrane</keyword>
<feature type="domain" description="Major facilitator superfamily (MFS) profile" evidence="11">
    <location>
        <begin position="1"/>
        <end position="342"/>
    </location>
</feature>
<dbReference type="AlphaFoldDB" id="A0A5J5BR39"/>
<feature type="transmembrane region" description="Helical" evidence="10">
    <location>
        <begin position="317"/>
        <end position="340"/>
    </location>
</feature>
<evidence type="ECO:0000256" key="3">
    <source>
        <dbReference type="ARBA" id="ARBA00022448"/>
    </source>
</evidence>
<feature type="transmembrane region" description="Helical" evidence="10">
    <location>
        <begin position="251"/>
        <end position="269"/>
    </location>
</feature>
<dbReference type="InterPro" id="IPR005829">
    <property type="entry name" value="Sugar_transporter_CS"/>
</dbReference>
<comment type="subcellular location">
    <subcellularLocation>
        <location evidence="1">Membrane</location>
        <topology evidence="1">Multi-pass membrane protein</topology>
    </subcellularLocation>
</comment>
<dbReference type="PROSITE" id="PS50850">
    <property type="entry name" value="MFS"/>
    <property type="match status" value="1"/>
</dbReference>
<keyword evidence="4" id="KW-0762">Sugar transport</keyword>
<evidence type="ECO:0000256" key="9">
    <source>
        <dbReference type="SAM" id="MobiDB-lite"/>
    </source>
</evidence>
<organism evidence="12 13">
    <name type="scientific">Nyssa sinensis</name>
    <dbReference type="NCBI Taxonomy" id="561372"/>
    <lineage>
        <taxon>Eukaryota</taxon>
        <taxon>Viridiplantae</taxon>
        <taxon>Streptophyta</taxon>
        <taxon>Embryophyta</taxon>
        <taxon>Tracheophyta</taxon>
        <taxon>Spermatophyta</taxon>
        <taxon>Magnoliopsida</taxon>
        <taxon>eudicotyledons</taxon>
        <taxon>Gunneridae</taxon>
        <taxon>Pentapetalae</taxon>
        <taxon>asterids</taxon>
        <taxon>Cornales</taxon>
        <taxon>Nyssaceae</taxon>
        <taxon>Nyssa</taxon>
    </lineage>
</organism>
<dbReference type="InterPro" id="IPR050549">
    <property type="entry name" value="MFS_Trehalose_Transporter"/>
</dbReference>
<feature type="transmembrane region" description="Helical" evidence="10">
    <location>
        <begin position="114"/>
        <end position="134"/>
    </location>
</feature>
<evidence type="ECO:0000256" key="4">
    <source>
        <dbReference type="ARBA" id="ARBA00022597"/>
    </source>
</evidence>
<name>A0A5J5BR39_9ASTE</name>
<evidence type="ECO:0000256" key="7">
    <source>
        <dbReference type="ARBA" id="ARBA00023136"/>
    </source>
</evidence>
<dbReference type="PANTHER" id="PTHR48021">
    <property type="match status" value="1"/>
</dbReference>
<protein>
    <recommendedName>
        <fullName evidence="11">Major facilitator superfamily (MFS) profile domain-containing protein</fullName>
    </recommendedName>
</protein>
<dbReference type="OrthoDB" id="975249at2759"/>
<dbReference type="InterPro" id="IPR005828">
    <property type="entry name" value="MFS_sugar_transport-like"/>
</dbReference>
<dbReference type="EMBL" id="CM018033">
    <property type="protein sequence ID" value="KAA8545056.1"/>
    <property type="molecule type" value="Genomic_DNA"/>
</dbReference>
<comment type="similarity">
    <text evidence="8">Belongs to the major facilitator superfamily. Phosphate:H(+) symporter (TC 2.A.1.9) family.</text>
</comment>
<evidence type="ECO:0000313" key="12">
    <source>
        <dbReference type="EMBL" id="KAA8545056.1"/>
    </source>
</evidence>